<protein>
    <submittedName>
        <fullName evidence="2">Uncharacterized protein</fullName>
    </submittedName>
</protein>
<keyword evidence="1" id="KW-1133">Transmembrane helix</keyword>
<evidence type="ECO:0000256" key="1">
    <source>
        <dbReference type="SAM" id="Phobius"/>
    </source>
</evidence>
<accession>X6NYG5</accession>
<keyword evidence="1" id="KW-0472">Membrane</keyword>
<name>X6NYG5_RETFI</name>
<keyword evidence="3" id="KW-1185">Reference proteome</keyword>
<feature type="transmembrane region" description="Helical" evidence="1">
    <location>
        <begin position="321"/>
        <end position="343"/>
    </location>
</feature>
<feature type="transmembrane region" description="Helical" evidence="1">
    <location>
        <begin position="275"/>
        <end position="295"/>
    </location>
</feature>
<feature type="transmembrane region" description="Helical" evidence="1">
    <location>
        <begin position="144"/>
        <end position="163"/>
    </location>
</feature>
<sequence>MDGLFNDVVEVEMEVSQHDSPAAVAAPAAPSVTVAPSAPPLGAAKEKDLIVGADADIAPSAEDVANLQSQHKKVYVILQNWLFFFFFYFSCNKMKIKRRIKMTRTKCCCRMVRLQTFFNIQSILSALTFWSIWTCLLLVPDIDYVLFTVVVFFKFSPLCTNGSKKKKKKTYYSVARYNLRTQLGKFVFWTYLIFGVCVGLAELGLLGYYVTGRFITKTHTHLNQKYDYFANFFNGAQIKSNLYEWTQSSILCLGGLTSVMYYFPTLGYLFYRTPITFGISHLVCACAALFVPLLVRGSQVGHRAIRAFGKEYSTDWNQTSLILIALVVFSIFLAGSGLSCTYLRNKKAILRSQPAVAAKSAPTNLETNMV</sequence>
<evidence type="ECO:0000313" key="2">
    <source>
        <dbReference type="EMBL" id="ETO30332.1"/>
    </source>
</evidence>
<feature type="transmembrane region" description="Helical" evidence="1">
    <location>
        <begin position="186"/>
        <end position="210"/>
    </location>
</feature>
<feature type="transmembrane region" description="Helical" evidence="1">
    <location>
        <begin position="245"/>
        <end position="263"/>
    </location>
</feature>
<dbReference type="EMBL" id="ASPP01005532">
    <property type="protein sequence ID" value="ETO30332.1"/>
    <property type="molecule type" value="Genomic_DNA"/>
</dbReference>
<feature type="transmembrane region" description="Helical" evidence="1">
    <location>
        <begin position="112"/>
        <end position="132"/>
    </location>
</feature>
<evidence type="ECO:0000313" key="3">
    <source>
        <dbReference type="Proteomes" id="UP000023152"/>
    </source>
</evidence>
<dbReference type="Proteomes" id="UP000023152">
    <property type="component" value="Unassembled WGS sequence"/>
</dbReference>
<organism evidence="2 3">
    <name type="scientific">Reticulomyxa filosa</name>
    <dbReference type="NCBI Taxonomy" id="46433"/>
    <lineage>
        <taxon>Eukaryota</taxon>
        <taxon>Sar</taxon>
        <taxon>Rhizaria</taxon>
        <taxon>Retaria</taxon>
        <taxon>Foraminifera</taxon>
        <taxon>Monothalamids</taxon>
        <taxon>Reticulomyxidae</taxon>
        <taxon>Reticulomyxa</taxon>
    </lineage>
</organism>
<comment type="caution">
    <text evidence="2">The sequence shown here is derived from an EMBL/GenBank/DDBJ whole genome shotgun (WGS) entry which is preliminary data.</text>
</comment>
<feature type="transmembrane region" description="Helical" evidence="1">
    <location>
        <begin position="74"/>
        <end position="91"/>
    </location>
</feature>
<gene>
    <name evidence="2" type="ORF">RFI_06788</name>
</gene>
<reference evidence="2 3" key="1">
    <citation type="journal article" date="2013" name="Curr. Biol.">
        <title>The Genome of the Foraminiferan Reticulomyxa filosa.</title>
        <authorList>
            <person name="Glockner G."/>
            <person name="Hulsmann N."/>
            <person name="Schleicher M."/>
            <person name="Noegel A.A."/>
            <person name="Eichinger L."/>
            <person name="Gallinger C."/>
            <person name="Pawlowski J."/>
            <person name="Sierra R."/>
            <person name="Euteneuer U."/>
            <person name="Pillet L."/>
            <person name="Moustafa A."/>
            <person name="Platzer M."/>
            <person name="Groth M."/>
            <person name="Szafranski K."/>
            <person name="Schliwa M."/>
        </authorList>
    </citation>
    <scope>NUCLEOTIDE SEQUENCE [LARGE SCALE GENOMIC DNA]</scope>
</reference>
<proteinExistence type="predicted"/>
<keyword evidence="1" id="KW-0812">Transmembrane</keyword>
<dbReference type="AlphaFoldDB" id="X6NYG5"/>